<comment type="function">
    <text evidence="5">Has an important function as a repair enzyme for proteins that have been inactivated by oxidation. Catalyzes the reversible oxidation-reduction of methionine sulfoxide in proteins to methionine.</text>
</comment>
<evidence type="ECO:0000256" key="5">
    <source>
        <dbReference type="HAMAP-Rule" id="MF_01401"/>
    </source>
</evidence>
<evidence type="ECO:0000313" key="7">
    <source>
        <dbReference type="EMBL" id="EXJ10670.1"/>
    </source>
</evidence>
<comment type="similarity">
    <text evidence="1 5">Belongs to the MsrA Met sulfoxide reductase family.</text>
</comment>
<dbReference type="NCBIfam" id="TIGR00401">
    <property type="entry name" value="msrA"/>
    <property type="match status" value="1"/>
</dbReference>
<dbReference type="RefSeq" id="WP_272944833.1">
    <property type="nucleotide sequence ID" value="NZ_AONB01000011.1"/>
</dbReference>
<evidence type="ECO:0000313" key="8">
    <source>
        <dbReference type="Proteomes" id="UP000019464"/>
    </source>
</evidence>
<gene>
    <name evidence="5 7" type="primary">msrA</name>
    <name evidence="7" type="ORF">D791_02275</name>
</gene>
<proteinExistence type="inferred from homology"/>
<dbReference type="GO" id="GO:0034599">
    <property type="term" value="P:cellular response to oxidative stress"/>
    <property type="evidence" value="ECO:0007669"/>
    <property type="project" value="TreeGrafter"/>
</dbReference>
<reference evidence="8" key="1">
    <citation type="submission" date="2012-11" db="EMBL/GenBank/DDBJ databases">
        <authorList>
            <person name="Singh A."/>
            <person name="Pinnaka A.K."/>
            <person name="Vaidya B."/>
        </authorList>
    </citation>
    <scope>NUCLEOTIDE SEQUENCE [LARGE SCALE GENOMIC DNA]</scope>
    <source>
        <strain evidence="8">AK23</strain>
    </source>
</reference>
<name>W9VJC9_9GAMM</name>
<evidence type="ECO:0000259" key="6">
    <source>
        <dbReference type="Pfam" id="PF01625"/>
    </source>
</evidence>
<comment type="catalytic activity">
    <reaction evidence="3 5">
        <text>L-methionyl-[protein] + [thioredoxin]-disulfide + H2O = L-methionyl-(S)-S-oxide-[protein] + [thioredoxin]-dithiol</text>
        <dbReference type="Rhea" id="RHEA:14217"/>
        <dbReference type="Rhea" id="RHEA-COMP:10698"/>
        <dbReference type="Rhea" id="RHEA-COMP:10700"/>
        <dbReference type="Rhea" id="RHEA-COMP:12313"/>
        <dbReference type="Rhea" id="RHEA-COMP:12315"/>
        <dbReference type="ChEBI" id="CHEBI:15377"/>
        <dbReference type="ChEBI" id="CHEBI:16044"/>
        <dbReference type="ChEBI" id="CHEBI:29950"/>
        <dbReference type="ChEBI" id="CHEBI:44120"/>
        <dbReference type="ChEBI" id="CHEBI:50058"/>
        <dbReference type="EC" id="1.8.4.11"/>
    </reaction>
</comment>
<dbReference type="PANTHER" id="PTHR42799:SF2">
    <property type="entry name" value="MITOCHONDRIAL PEPTIDE METHIONINE SULFOXIDE REDUCTASE"/>
    <property type="match status" value="1"/>
</dbReference>
<dbReference type="PATRIC" id="fig|1229521.3.peg.2310"/>
<dbReference type="InterPro" id="IPR050162">
    <property type="entry name" value="MsrA_MetSO_reductase"/>
</dbReference>
<comment type="catalytic activity">
    <reaction evidence="4 5">
        <text>[thioredoxin]-disulfide + L-methionine + H2O = L-methionine (S)-S-oxide + [thioredoxin]-dithiol</text>
        <dbReference type="Rhea" id="RHEA:19993"/>
        <dbReference type="Rhea" id="RHEA-COMP:10698"/>
        <dbReference type="Rhea" id="RHEA-COMP:10700"/>
        <dbReference type="ChEBI" id="CHEBI:15377"/>
        <dbReference type="ChEBI" id="CHEBI:29950"/>
        <dbReference type="ChEBI" id="CHEBI:50058"/>
        <dbReference type="ChEBI" id="CHEBI:57844"/>
        <dbReference type="ChEBI" id="CHEBI:58772"/>
        <dbReference type="EC" id="1.8.4.11"/>
    </reaction>
</comment>
<sequence>MMAIATFAAGCFWGVELTFSKIPGVLSTQVGYMGGHVDSPSYEQVCTGETYHAEVVQVEFDPEQVAYEALLTTFWQCHNPTTKNRQGPDVGTQYRSAIFYHDESQRVLAEQSDLS</sequence>
<dbReference type="SUPFAM" id="SSF55068">
    <property type="entry name" value="Peptide methionine sulfoxide reductase"/>
    <property type="match status" value="1"/>
</dbReference>
<comment type="caution">
    <text evidence="7">The sequence shown here is derived from an EMBL/GenBank/DDBJ whole genome shotgun (WGS) entry which is preliminary data.</text>
</comment>
<evidence type="ECO:0000256" key="1">
    <source>
        <dbReference type="ARBA" id="ARBA00005591"/>
    </source>
</evidence>
<dbReference type="GO" id="GO:0008113">
    <property type="term" value="F:peptide-methionine (S)-S-oxide reductase activity"/>
    <property type="evidence" value="ECO:0007669"/>
    <property type="project" value="UniProtKB-UniRule"/>
</dbReference>
<keyword evidence="2 5" id="KW-0560">Oxidoreductase</keyword>
<dbReference type="Proteomes" id="UP000019464">
    <property type="component" value="Unassembled WGS sequence"/>
</dbReference>
<dbReference type="Pfam" id="PF01625">
    <property type="entry name" value="PMSR"/>
    <property type="match status" value="1"/>
</dbReference>
<dbReference type="GO" id="GO:0005737">
    <property type="term" value="C:cytoplasm"/>
    <property type="evidence" value="ECO:0007669"/>
    <property type="project" value="TreeGrafter"/>
</dbReference>
<dbReference type="EMBL" id="AONB01000011">
    <property type="protein sequence ID" value="EXJ10670.1"/>
    <property type="molecule type" value="Genomic_DNA"/>
</dbReference>
<keyword evidence="8" id="KW-1185">Reference proteome</keyword>
<dbReference type="InterPro" id="IPR002569">
    <property type="entry name" value="Met_Sox_Rdtase_MsrA_dom"/>
</dbReference>
<evidence type="ECO:0000256" key="3">
    <source>
        <dbReference type="ARBA" id="ARBA00047806"/>
    </source>
</evidence>
<dbReference type="InterPro" id="IPR036509">
    <property type="entry name" value="Met_Sox_Rdtase_MsrA_sf"/>
</dbReference>
<feature type="domain" description="Peptide methionine sulphoxide reductase MsrA" evidence="6">
    <location>
        <begin position="5"/>
        <end position="112"/>
    </location>
</feature>
<dbReference type="PANTHER" id="PTHR42799">
    <property type="entry name" value="MITOCHONDRIAL PEPTIDE METHIONINE SULFOXIDE REDUCTASE"/>
    <property type="match status" value="1"/>
</dbReference>
<dbReference type="EC" id="1.8.4.11" evidence="5"/>
<evidence type="ECO:0000256" key="4">
    <source>
        <dbReference type="ARBA" id="ARBA00048782"/>
    </source>
</evidence>
<dbReference type="STRING" id="1229521.D791_02275"/>
<organism evidence="7 8">
    <name type="scientific">Nitrincola nitratireducens</name>
    <dbReference type="NCBI Taxonomy" id="1229521"/>
    <lineage>
        <taxon>Bacteria</taxon>
        <taxon>Pseudomonadati</taxon>
        <taxon>Pseudomonadota</taxon>
        <taxon>Gammaproteobacteria</taxon>
        <taxon>Oceanospirillales</taxon>
        <taxon>Oceanospirillaceae</taxon>
        <taxon>Nitrincola</taxon>
    </lineage>
</organism>
<dbReference type="HAMAP" id="MF_01401">
    <property type="entry name" value="MsrA"/>
    <property type="match status" value="1"/>
</dbReference>
<feature type="active site" evidence="5">
    <location>
        <position position="11"/>
    </location>
</feature>
<reference evidence="7 8" key="2">
    <citation type="journal article" date="2015" name="Syst. Appl. Microbiol.">
        <title>Nitrincola nitratireducens sp. nov. isolated from a haloalkaline crater lake.</title>
        <authorList>
            <person name="Singh A."/>
            <person name="Vaidya B."/>
            <person name="Tanuku N.R."/>
            <person name="Pinnaka A.K."/>
        </authorList>
    </citation>
    <scope>NUCLEOTIDE SEQUENCE [LARGE SCALE GENOMIC DNA]</scope>
    <source>
        <strain evidence="7 8">AK23</strain>
    </source>
</reference>
<dbReference type="AlphaFoldDB" id="W9VJC9"/>
<protein>
    <recommendedName>
        <fullName evidence="5">Peptide methionine sulfoxide reductase MsrA</fullName>
        <shortName evidence="5">Protein-methionine-S-oxide reductase</shortName>
        <ecNumber evidence="5">1.8.4.11</ecNumber>
    </recommendedName>
    <alternativeName>
        <fullName evidence="5">Peptide-methionine (S)-S-oxide reductase</fullName>
        <shortName evidence="5">Peptide Met(O) reductase</shortName>
    </alternativeName>
</protein>
<evidence type="ECO:0000256" key="2">
    <source>
        <dbReference type="ARBA" id="ARBA00023002"/>
    </source>
</evidence>
<accession>W9VJC9</accession>
<dbReference type="GO" id="GO:0033744">
    <property type="term" value="F:L-methionine:thioredoxin-disulfide S-oxidoreductase activity"/>
    <property type="evidence" value="ECO:0007669"/>
    <property type="project" value="RHEA"/>
</dbReference>
<dbReference type="Gene3D" id="3.30.1060.10">
    <property type="entry name" value="Peptide methionine sulphoxide reductase MsrA"/>
    <property type="match status" value="1"/>
</dbReference>